<keyword evidence="5" id="KW-0326">Glycosidase</keyword>
<dbReference type="GO" id="GO:0004135">
    <property type="term" value="F:amylo-alpha-1,6-glucosidase activity"/>
    <property type="evidence" value="ECO:0007669"/>
    <property type="project" value="InterPro"/>
</dbReference>
<reference evidence="7 8" key="1">
    <citation type="submission" date="2015-11" db="EMBL/GenBank/DDBJ databases">
        <title>Butyribacter intestini gen. nov., sp. nov., a butyric acid-producing bacterium of the family Lachnospiraceae isolated from the human faeces.</title>
        <authorList>
            <person name="Zou Y."/>
            <person name="Xue W."/>
            <person name="Luo G."/>
            <person name="Lv M."/>
        </authorList>
    </citation>
    <scope>NUCLEOTIDE SEQUENCE [LARGE SCALE GENOMIC DNA]</scope>
    <source>
        <strain evidence="7 8">ACET-33324</strain>
    </source>
</reference>
<evidence type="ECO:0000313" key="7">
    <source>
        <dbReference type="EMBL" id="KSV58481.1"/>
    </source>
</evidence>
<keyword evidence="2" id="KW-0378">Hydrolase</keyword>
<dbReference type="Pfam" id="PF00128">
    <property type="entry name" value="Alpha-amylase"/>
    <property type="match status" value="2"/>
</dbReference>
<dbReference type="CDD" id="cd11326">
    <property type="entry name" value="AmyAc_Glg_debranch"/>
    <property type="match status" value="1"/>
</dbReference>
<protein>
    <submittedName>
        <fullName evidence="7">Glycogen debranching protein</fullName>
    </submittedName>
</protein>
<keyword evidence="4" id="KW-0136">Cellulose degradation</keyword>
<dbReference type="FunFam" id="3.20.20.80:FF:000054">
    <property type="entry name" value="Glycogen debranching enzyme"/>
    <property type="match status" value="1"/>
</dbReference>
<feature type="domain" description="Glycosyl hydrolase family 13 catalytic" evidence="6">
    <location>
        <begin position="180"/>
        <end position="589"/>
    </location>
</feature>
<dbReference type="AlphaFoldDB" id="A0A0V8QD32"/>
<dbReference type="GO" id="GO:0005980">
    <property type="term" value="P:glycogen catabolic process"/>
    <property type="evidence" value="ECO:0007669"/>
    <property type="project" value="InterPro"/>
</dbReference>
<dbReference type="STRING" id="290052.ASU35_12725"/>
<comment type="caution">
    <text evidence="7">The sequence shown here is derived from an EMBL/GenBank/DDBJ whole genome shotgun (WGS) entry which is preliminary data.</text>
</comment>
<dbReference type="InterPro" id="IPR011837">
    <property type="entry name" value="Glycogen_debranch_GlgX"/>
</dbReference>
<dbReference type="OrthoDB" id="9761875at2"/>
<proteinExistence type="inferred from homology"/>
<dbReference type="InterPro" id="IPR017853">
    <property type="entry name" value="GH"/>
</dbReference>
<dbReference type="InterPro" id="IPR006047">
    <property type="entry name" value="GH13_cat_dom"/>
</dbReference>
<accession>A0A0V8QD32</accession>
<evidence type="ECO:0000256" key="4">
    <source>
        <dbReference type="ARBA" id="ARBA00023001"/>
    </source>
</evidence>
<dbReference type="Gene3D" id="3.20.20.80">
    <property type="entry name" value="Glycosidases"/>
    <property type="match status" value="1"/>
</dbReference>
<keyword evidence="4" id="KW-0624">Polysaccharide degradation</keyword>
<dbReference type="InterPro" id="IPR013780">
    <property type="entry name" value="Glyco_hydro_b"/>
</dbReference>
<dbReference type="PANTHER" id="PTHR43002">
    <property type="entry name" value="GLYCOGEN DEBRANCHING ENZYME"/>
    <property type="match status" value="1"/>
</dbReference>
<dbReference type="InterPro" id="IPR014756">
    <property type="entry name" value="Ig_E-set"/>
</dbReference>
<sequence>MREHKNFSRLTNYPTVGVGRSIHLVPMDIVGGFEVRPGFYEINGATAIPGGVNFTVHSHNATGIELLLFHRQEPEPFAVLPFPKHYRIGNVYSMIVFQLDIEEFEYAYRVDGPYEPEKGLIFDKTKFLLDPYAKAVTGQSVWGMPSPGGQHYKARVVKDNFDWEAMGHPLIPMQDLIIYELHVRGFTKHASSGVENPGTFDGLLEKLPYLLELGVNAVELMPIFEFDEMLDYREVDGQKLYNYWGYNTVSFFAPNTSYTASTEYNREGNELKHLIQVFNQHGIEVYLDVVFNHTAEGNEDGPFFSFKGFDNNIYYLLTPEGKYYNFSGCGNTLNCNHPIVQQMIIDCLRYWVTTYHVDGFRFDLASIMGRNEDGSPMSKPPLLQSLAFDPILGNVKLIAEAWDAGGLYQVGNFPSWNRWAEWNGKYRDDIRRFLKGDNGMAQAAALRIAGSHDIYDPMERQDASINFLTCHDGFTLYDLYSYNEKHNEKNGWNNTDGANDNNSWNCGVEGKTEDVQIKALRFRMIRNACAVLLLSRGTPMFLAGDEFGNTQFGNNNPYCQDNEISWLDWELLEKNRELFKFFQHMIRFRKEHPILRKNLSNGILGFPDISFHGTIPWSLGYMDYDHYIGVMFAGQKPKHRPEIIYIALNSYWEEVEVTIPPLPKEFRWNRVINTWKFAQNIEELCDNVVTIPPRTVEVFEAFLN</sequence>
<organism evidence="7 8">
    <name type="scientific">Acetivibrio ethanolgignens</name>
    <dbReference type="NCBI Taxonomy" id="290052"/>
    <lineage>
        <taxon>Bacteria</taxon>
        <taxon>Bacillati</taxon>
        <taxon>Bacillota</taxon>
        <taxon>Clostridia</taxon>
        <taxon>Eubacteriales</taxon>
        <taxon>Oscillospiraceae</taxon>
        <taxon>Acetivibrio</taxon>
    </lineage>
</organism>
<dbReference type="GO" id="GO:0030245">
    <property type="term" value="P:cellulose catabolic process"/>
    <property type="evidence" value="ECO:0007669"/>
    <property type="project" value="UniProtKB-KW"/>
</dbReference>
<evidence type="ECO:0000256" key="2">
    <source>
        <dbReference type="ARBA" id="ARBA00022801"/>
    </source>
</evidence>
<dbReference type="Pfam" id="PF02922">
    <property type="entry name" value="CBM_48"/>
    <property type="match status" value="1"/>
</dbReference>
<evidence type="ECO:0000256" key="5">
    <source>
        <dbReference type="ARBA" id="ARBA00023295"/>
    </source>
</evidence>
<dbReference type="Proteomes" id="UP000054874">
    <property type="component" value="Unassembled WGS sequence"/>
</dbReference>
<keyword evidence="4" id="KW-0119">Carbohydrate metabolism</keyword>
<name>A0A0V8QD32_9FIRM</name>
<gene>
    <name evidence="7" type="ORF">ASU35_12725</name>
</gene>
<evidence type="ECO:0000313" key="8">
    <source>
        <dbReference type="Proteomes" id="UP000054874"/>
    </source>
</evidence>
<dbReference type="CDD" id="cd11234">
    <property type="entry name" value="E_set_GDE_N"/>
    <property type="match status" value="1"/>
</dbReference>
<dbReference type="EMBL" id="LNAM01000170">
    <property type="protein sequence ID" value="KSV58481.1"/>
    <property type="molecule type" value="Genomic_DNA"/>
</dbReference>
<dbReference type="SMART" id="SM00642">
    <property type="entry name" value="Aamy"/>
    <property type="match status" value="1"/>
</dbReference>
<keyword evidence="8" id="KW-1185">Reference proteome</keyword>
<dbReference type="InterPro" id="IPR004193">
    <property type="entry name" value="Glyco_hydro_13_N"/>
</dbReference>
<dbReference type="Gene3D" id="2.60.40.10">
    <property type="entry name" value="Immunoglobulins"/>
    <property type="match status" value="1"/>
</dbReference>
<evidence type="ECO:0000256" key="1">
    <source>
        <dbReference type="ARBA" id="ARBA00008061"/>
    </source>
</evidence>
<dbReference type="SUPFAM" id="SSF81296">
    <property type="entry name" value="E set domains"/>
    <property type="match status" value="1"/>
</dbReference>
<evidence type="ECO:0000259" key="6">
    <source>
        <dbReference type="SMART" id="SM00642"/>
    </source>
</evidence>
<evidence type="ECO:0000256" key="3">
    <source>
        <dbReference type="ARBA" id="ARBA00022946"/>
    </source>
</evidence>
<dbReference type="SUPFAM" id="SSF51011">
    <property type="entry name" value="Glycosyl hydrolase domain"/>
    <property type="match status" value="1"/>
</dbReference>
<dbReference type="NCBIfam" id="TIGR02100">
    <property type="entry name" value="glgX_debranch"/>
    <property type="match status" value="1"/>
</dbReference>
<keyword evidence="3" id="KW-0809">Transit peptide</keyword>
<comment type="similarity">
    <text evidence="1">Belongs to the glycosyl hydrolase 13 family.</text>
</comment>
<dbReference type="InterPro" id="IPR013783">
    <property type="entry name" value="Ig-like_fold"/>
</dbReference>
<dbReference type="SUPFAM" id="SSF51445">
    <property type="entry name" value="(Trans)glycosidases"/>
    <property type="match status" value="1"/>
</dbReference>
<dbReference type="Gene3D" id="2.60.40.1180">
    <property type="entry name" value="Golgi alpha-mannosidase II"/>
    <property type="match status" value="1"/>
</dbReference>